<dbReference type="AlphaFoldDB" id="A0A1G6LMK2"/>
<gene>
    <name evidence="1" type="ORF">SAMN04488112_10817</name>
</gene>
<evidence type="ECO:0008006" key="3">
    <source>
        <dbReference type="Google" id="ProtNLM"/>
    </source>
</evidence>
<proteinExistence type="predicted"/>
<name>A0A1G6LMK2_9BACL</name>
<dbReference type="EMBL" id="FMZA01000008">
    <property type="protein sequence ID" value="SDC43975.1"/>
    <property type="molecule type" value="Genomic_DNA"/>
</dbReference>
<dbReference type="InterPro" id="IPR024479">
    <property type="entry name" value="DUF3866"/>
</dbReference>
<evidence type="ECO:0000313" key="2">
    <source>
        <dbReference type="Proteomes" id="UP000199387"/>
    </source>
</evidence>
<protein>
    <recommendedName>
        <fullName evidence="3">DUF3866 domain-containing protein</fullName>
    </recommendedName>
</protein>
<evidence type="ECO:0000313" key="1">
    <source>
        <dbReference type="EMBL" id="SDC43975.1"/>
    </source>
</evidence>
<reference evidence="1 2" key="1">
    <citation type="submission" date="2016-10" db="EMBL/GenBank/DDBJ databases">
        <authorList>
            <person name="de Groot N.N."/>
        </authorList>
    </citation>
    <scope>NUCLEOTIDE SEQUENCE [LARGE SCALE GENOMIC DNA]</scope>
    <source>
        <strain evidence="1 2">DSM 45514</strain>
    </source>
</reference>
<organism evidence="1 2">
    <name type="scientific">Melghirimyces thermohalophilus</name>
    <dbReference type="NCBI Taxonomy" id="1236220"/>
    <lineage>
        <taxon>Bacteria</taxon>
        <taxon>Bacillati</taxon>
        <taxon>Bacillota</taxon>
        <taxon>Bacilli</taxon>
        <taxon>Bacillales</taxon>
        <taxon>Thermoactinomycetaceae</taxon>
        <taxon>Melghirimyces</taxon>
    </lineage>
</organism>
<accession>A0A1G6LMK2</accession>
<keyword evidence="2" id="KW-1185">Reference proteome</keyword>
<dbReference type="Proteomes" id="UP000199387">
    <property type="component" value="Unassembled WGS sequence"/>
</dbReference>
<dbReference type="Pfam" id="PF12982">
    <property type="entry name" value="DUF3866"/>
    <property type="match status" value="1"/>
</dbReference>
<sequence length="384" mass="41920">MAVIEWKRGTVLQVLEEGEGIQWLAIRREGDTREERAVHYPPLFGRCRPGDSVWLNTTAVRLGLGTGGVHFVAGLIGRKPEPIPVEGHLMKLRYTPWQVAVATGEEQGSVWHEQMQRARSLEGTPVLIGELHSMLPVAATVWHHLSQGDPVRAVYVMTDGGALPAPFSRHLRQLKALGWLKGTVTCGHAFGGDLEAVNLYSGLLLARYALKADLIFVSMGPGIAGTGTPYGFSGVEQGQAVNAVHSLNGVGVAIPRIQGKDPRQRHQGLSHHTITNLTSVALAPAVLPVPRSLPSPVYRQLVEVKENSRVNHSWIPVTVTVDEMTDWLEFYPETLRSMGKGIREDPLYYRTVAGSARVAFALWEGIRAGRTADEAVARLTRTGV</sequence>
<dbReference type="STRING" id="1236220.SAMN04488112_10817"/>